<feature type="compositionally biased region" description="Basic and acidic residues" evidence="2">
    <location>
        <begin position="287"/>
        <end position="301"/>
    </location>
</feature>
<keyword evidence="6" id="KW-1185">Reference proteome</keyword>
<keyword evidence="3" id="KW-0732">Signal</keyword>
<dbReference type="PANTHER" id="PTHR28583">
    <property type="entry name" value="ACID AMIDASE"/>
    <property type="match status" value="1"/>
</dbReference>
<dbReference type="RefSeq" id="XP_028658143.1">
    <property type="nucleotide sequence ID" value="XM_028802310.2"/>
</dbReference>
<organism evidence="5 6">
    <name type="scientific">Erpetoichthys calabaricus</name>
    <name type="common">Rope fish</name>
    <name type="synonym">Calamoichthys calabaricus</name>
    <dbReference type="NCBI Taxonomy" id="27687"/>
    <lineage>
        <taxon>Eukaryota</taxon>
        <taxon>Metazoa</taxon>
        <taxon>Chordata</taxon>
        <taxon>Craniata</taxon>
        <taxon>Vertebrata</taxon>
        <taxon>Euteleostomi</taxon>
        <taxon>Actinopterygii</taxon>
        <taxon>Polypteriformes</taxon>
        <taxon>Polypteridae</taxon>
        <taxon>Erpetoichthys</taxon>
    </lineage>
</organism>
<feature type="chain" id="PRO_5034132683" evidence="3">
    <location>
        <begin position="21"/>
        <end position="348"/>
    </location>
</feature>
<evidence type="ECO:0000256" key="3">
    <source>
        <dbReference type="SAM" id="SignalP"/>
    </source>
</evidence>
<protein>
    <submittedName>
        <fullName evidence="5">N-acylethanolamine-hydrolyzing acid amidase-like</fullName>
    </submittedName>
</protein>
<reference evidence="5" key="1">
    <citation type="submission" date="2021-06" db="EMBL/GenBank/DDBJ databases">
        <authorList>
            <consortium name="Wellcome Sanger Institute Data Sharing"/>
        </authorList>
    </citation>
    <scope>NUCLEOTIDE SEQUENCE [LARGE SCALE GENOMIC DNA]</scope>
</reference>
<evidence type="ECO:0000256" key="1">
    <source>
        <dbReference type="ARBA" id="ARBA00022801"/>
    </source>
</evidence>
<gene>
    <name evidence="5" type="primary">LOC114652112</name>
</gene>
<feature type="domain" description="Choloylglycine hydrolase/NAAA C-terminal" evidence="4">
    <location>
        <begin position="121"/>
        <end position="243"/>
    </location>
</feature>
<dbReference type="PANTHER" id="PTHR28583:SF4">
    <property type="entry name" value="N-ACYLETHANOLAMINE-HYDROLYZING ACID AMIDASE"/>
    <property type="match status" value="1"/>
</dbReference>
<feature type="region of interest" description="Disordered" evidence="2">
    <location>
        <begin position="280"/>
        <end position="301"/>
    </location>
</feature>
<name>A0A8C4RKS0_ERPCA</name>
<dbReference type="Gene3D" id="3.60.60.10">
    <property type="entry name" value="Penicillin V Acylase, Chain A"/>
    <property type="match status" value="1"/>
</dbReference>
<dbReference type="Proteomes" id="UP000694620">
    <property type="component" value="Chromosome 5"/>
</dbReference>
<dbReference type="GeneTree" id="ENSGT00530000063548"/>
<reference evidence="5" key="2">
    <citation type="submission" date="2025-08" db="UniProtKB">
        <authorList>
            <consortium name="Ensembl"/>
        </authorList>
    </citation>
    <scope>IDENTIFICATION</scope>
</reference>
<dbReference type="Ensembl" id="ENSECRT00000002053.1">
    <property type="protein sequence ID" value="ENSECRP00000002025.1"/>
    <property type="gene ID" value="ENSECRG00000001412.1"/>
</dbReference>
<evidence type="ECO:0000313" key="5">
    <source>
        <dbReference type="Ensembl" id="ENSECRP00000002025.1"/>
    </source>
</evidence>
<evidence type="ECO:0000313" key="6">
    <source>
        <dbReference type="Proteomes" id="UP000694620"/>
    </source>
</evidence>
<proteinExistence type="predicted"/>
<accession>A0A8C4RKS0</accession>
<evidence type="ECO:0000256" key="2">
    <source>
        <dbReference type="SAM" id="MobiDB-lite"/>
    </source>
</evidence>
<sequence>MLRLRMKFLGILLLCSFVSADFPAKTFKVELKRPSSYRWKGLSKIIDATAVRTAISDLARRSIQPENMYFLARKIAVKALSRLPKSQKKEIVGLAKELKTDIADIMLFNFLYERTTFRDGTSIIAQDSNGHIFHGRNLDNTYSADFRNLTIEVQFVRRGKVVFQGTTFVGYIGLWNGMKPYKFAITANERDAGGWWESMVAARSGNLPVSWLVRRTLERCKDYDSALYRLVGTPLINGANILLSGIEKDQGISITRNRLGPQYMAILSNKTNTWYLVDTTADPGTDPSRKDTRSTAQRSLDETGQKRICLNELFKVLSVPKVLNRETIYTTVMDTAQPSQYKSIIRTG</sequence>
<dbReference type="Pfam" id="PF02275">
    <property type="entry name" value="CBAH"/>
    <property type="match status" value="1"/>
</dbReference>
<dbReference type="GeneID" id="114652112"/>
<dbReference type="AlphaFoldDB" id="A0A8C4RKS0"/>
<keyword evidence="1" id="KW-0378">Hydrolase</keyword>
<reference evidence="5" key="3">
    <citation type="submission" date="2025-09" db="UniProtKB">
        <authorList>
            <consortium name="Ensembl"/>
        </authorList>
    </citation>
    <scope>IDENTIFICATION</scope>
</reference>
<dbReference type="GO" id="GO:0016810">
    <property type="term" value="F:hydrolase activity, acting on carbon-nitrogen (but not peptide) bonds"/>
    <property type="evidence" value="ECO:0007669"/>
    <property type="project" value="TreeGrafter"/>
</dbReference>
<feature type="signal peptide" evidence="3">
    <location>
        <begin position="1"/>
        <end position="20"/>
    </location>
</feature>
<evidence type="ECO:0000259" key="4">
    <source>
        <dbReference type="Pfam" id="PF02275"/>
    </source>
</evidence>
<dbReference type="InterPro" id="IPR029132">
    <property type="entry name" value="CBAH/NAAA_C"/>
</dbReference>
<dbReference type="OrthoDB" id="5273684at2759"/>